<dbReference type="InterPro" id="IPR057373">
    <property type="entry name" value="ZNFX1"/>
</dbReference>
<feature type="compositionally biased region" description="Acidic residues" evidence="8">
    <location>
        <begin position="730"/>
        <end position="742"/>
    </location>
</feature>
<feature type="region of interest" description="Disordered" evidence="8">
    <location>
        <begin position="1"/>
        <end position="72"/>
    </location>
</feature>
<evidence type="ECO:0000256" key="2">
    <source>
        <dbReference type="ARBA" id="ARBA00022490"/>
    </source>
</evidence>
<organism evidence="10 11">
    <name type="scientific">Leptobrachium leishanense</name>
    <name type="common">Leishan spiny toad</name>
    <dbReference type="NCBI Taxonomy" id="445787"/>
    <lineage>
        <taxon>Eukaryota</taxon>
        <taxon>Metazoa</taxon>
        <taxon>Chordata</taxon>
        <taxon>Craniata</taxon>
        <taxon>Vertebrata</taxon>
        <taxon>Euteleostomi</taxon>
        <taxon>Amphibia</taxon>
        <taxon>Batrachia</taxon>
        <taxon>Anura</taxon>
        <taxon>Pelobatoidea</taxon>
        <taxon>Megophryidae</taxon>
        <taxon>Leptobrachium</taxon>
    </lineage>
</organism>
<dbReference type="Pfam" id="PF13087">
    <property type="entry name" value="AAA_12"/>
    <property type="match status" value="1"/>
</dbReference>
<evidence type="ECO:0000256" key="6">
    <source>
        <dbReference type="ARBA" id="ARBA00022833"/>
    </source>
</evidence>
<dbReference type="Gene3D" id="3.40.50.300">
    <property type="entry name" value="P-loop containing nucleotide triphosphate hydrolases"/>
    <property type="match status" value="3"/>
</dbReference>
<evidence type="ECO:0000256" key="8">
    <source>
        <dbReference type="SAM" id="MobiDB-lite"/>
    </source>
</evidence>
<evidence type="ECO:0000256" key="3">
    <source>
        <dbReference type="ARBA" id="ARBA00022723"/>
    </source>
</evidence>
<dbReference type="Pfam" id="PF25396">
    <property type="entry name" value="ZNFX1"/>
    <property type="match status" value="1"/>
</dbReference>
<dbReference type="InterPro" id="IPR047187">
    <property type="entry name" value="SF1_C_Upf1"/>
</dbReference>
<dbReference type="InterPro" id="IPR045055">
    <property type="entry name" value="DNA2/NAM7-like"/>
</dbReference>
<keyword evidence="3" id="KW-0479">Metal-binding</keyword>
<dbReference type="Pfam" id="PF13086">
    <property type="entry name" value="AAA_11"/>
    <property type="match status" value="1"/>
</dbReference>
<evidence type="ECO:0000313" key="10">
    <source>
        <dbReference type="Ensembl" id="ENSLLEP00000014779.1"/>
    </source>
</evidence>
<keyword evidence="6" id="KW-0862">Zinc</keyword>
<keyword evidence="5" id="KW-0863">Zinc-finger</keyword>
<dbReference type="CDD" id="cd17936">
    <property type="entry name" value="EEXXEc_NFX1"/>
    <property type="match status" value="1"/>
</dbReference>
<accession>A0A8C5PCS2</accession>
<protein>
    <submittedName>
        <fullName evidence="10">Zinc finger NFX1-type containing 1</fullName>
    </submittedName>
</protein>
<evidence type="ECO:0000256" key="7">
    <source>
        <dbReference type="ARBA" id="ARBA00022859"/>
    </source>
</evidence>
<sequence>MRNQNPENRNQERQQNAEAGEPQHHRPGGRNGRGAAGQRGNNEHRGYPNREGEQNHRAPPQRRFHDRAEGNEHQVRRLGFKALEALLDKEPSEVVITLASHSGLSDLLSSIHINSGFIELLVTVLCKACTSRFDRQSIQHILGQVKSSSFLRTCLPHYVIGMTTETDPHKRQLYPGHIANILRLLQELIGIFPASTVQEVSLLITLIPRSINALRVSGVDTSEEVEESLDRMQNLIEHLQGRKREGTLRVDTHISLDPDAPVEDYRTISVYPTYDEIHRGETPFLRPNILNAEYESTGIYLDTHFRLLREDFVRPLRDGIQEILEYDGDRGIRKRRFDDVRIYFDTRIVTPLCTSSGIVYKVQFDITPLKMIRWQNSKRLLYGSLVCLSKDNFESFLFATVSNRDDKNLEHGEIQLQFCEQSRELLSRTSPVDSFLMVETTAYFEAYRHVLEGLQEMTDQDVPFQKYIVECSSELAWPRYLNMGISYDLSCLIKDKEWTGKINILETKAWPLKEDLGFDESQIEAMKLALTKELAIIQGPPGTGKTYVGLKIAQALLTNSKVWQVNGHPYPVLVVCYTNHALDQFLEGIHQFLETGIVRVGGRSNSEIMKKFNLRELRSGRGHRNNFPLHLRRAYATISNELKLSMTKLDEGAQLLHCTMSGIIHETYLERFIEEEHWVSLHNIPEDEDGFVYPRGQGRHSMIVEWLCLGATPFIRTVDPGGQEQNPEHQEEEDEDPEEEEELIDIPEEAALIENERLLDIDEGARKPRRKKETIEENALARELLALTLENRDETEVQEEGEFQMTKKQKKKGKRRMKTELRKLEALSGAEVKQIRDVWSLDIPSRWKLYRHWIQLYQVDIRQKILASEKHYQETADRLTELRLQEDLQTLRNAKVIGMTTTGAAKYRRILQEVGPRIVIVEEAAEVLEAHTITTLSAACQHLILIGDHQQLRPSANVYDLAKNFNLEVSLFERLINAHVPFVRLNYQHRMRPEIARLLTPHIYQELENHPSVLNYENVKGVSSNLFFVDHNFPEQAIQDGRSHQNMHEAQFVVELCKYFLCQDYKPSQITILTTYTGQLFCFRKLMPSKTFSGVKVHVVDKYQGEENDIILLSLVRSNKEGKSGFLKISNRICVALSRAKRGLFCIGNMTMLGRETLWSQIILTLKQSGQVGNHLRLCCQNHPDTHTLVSRAEDFKRVPEGGCSKKCEYRLTCGHVCTRVCHPYDPEHKEYQCTKSCQKILCDDGHRCKRRCFEPCGKCMEKVEKAMPACGHIQEVPCSVPAKSFSCLVECVKTLPCGHPCTKLCGDECEERCREKVRMVLKCGHRESVECWRKCDVEFGMPVKCNVPCGSTLDCGHKCRGTCDSCCQGRFHQRCGHPCKRLLICSHECTEPCTNACPPCNRRCQNRCIHSKCQKKCGVSCAPCVEPCDWKCQHFVCDKLCSEPCTRPPCDAPCDKKLKCRHNCIGLCGEPCPKICRECNKEEVTDIFFGFEDEEGARFVQLEDCGHIFEVNGMDQYMETDIDSNDGSAIKLKVCPRCQTPIRKNLRYGTIINKTLNEIENVKSKMLGSAEERQSTQSRLKAELKMMLEVRRNFSMEYMDLNEKLENSDVCLRTLSTLENSMSFYKRLAKLFTKIKDVENIEKTSLKDRLLEIKGWVERDRSFFTEQELHELQIEIQRFTYLLELLTKCKLAALGVISTDTKQEIKALREILEGGKRFTEEDKNAVKKKLKEIFPRLGLGVSEEERVMIVKAMGLQTGHWFKCPNGHVYAITECGGATERSKCPECKAAIGGENHSLDPTNTLASEMDGARRAAWPTMANNLLNFEEFMDNDDLFDFN</sequence>
<dbReference type="FunFam" id="3.40.50.300:FF:000742">
    <property type="entry name" value="NFX1-type zinc finger-containing protein 1"/>
    <property type="match status" value="1"/>
</dbReference>
<evidence type="ECO:0000256" key="4">
    <source>
        <dbReference type="ARBA" id="ARBA00022737"/>
    </source>
</evidence>
<dbReference type="PANTHER" id="PTHR10887">
    <property type="entry name" value="DNA2/NAM7 HELICASE FAMILY"/>
    <property type="match status" value="1"/>
</dbReference>
<dbReference type="PANTHER" id="PTHR10887:SF341">
    <property type="entry name" value="NFX1-TYPE ZINC FINGER-CONTAINING PROTEIN 1"/>
    <property type="match status" value="1"/>
</dbReference>
<evidence type="ECO:0000256" key="1">
    <source>
        <dbReference type="ARBA" id="ARBA00004496"/>
    </source>
</evidence>
<dbReference type="InterPro" id="IPR027417">
    <property type="entry name" value="P-loop_NTPase"/>
</dbReference>
<dbReference type="InterPro" id="IPR046439">
    <property type="entry name" value="ZF_RZ_dom"/>
</dbReference>
<dbReference type="InterPro" id="IPR041679">
    <property type="entry name" value="DNA2/NAM7-like_C"/>
</dbReference>
<keyword evidence="11" id="KW-1185">Reference proteome</keyword>
<proteinExistence type="predicted"/>
<dbReference type="SUPFAM" id="SSF52540">
    <property type="entry name" value="P-loop containing nucleoside triphosphate hydrolases"/>
    <property type="match status" value="1"/>
</dbReference>
<comment type="subcellular location">
    <subcellularLocation>
        <location evidence="1">Cytoplasm</location>
    </subcellularLocation>
</comment>
<dbReference type="CDD" id="cd18808">
    <property type="entry name" value="SF1_C_Upf1"/>
    <property type="match status" value="1"/>
</dbReference>
<dbReference type="Pfam" id="PF20173">
    <property type="entry name" value="ZnF_RZ-type"/>
    <property type="match status" value="1"/>
</dbReference>
<dbReference type="Proteomes" id="UP000694569">
    <property type="component" value="Unplaced"/>
</dbReference>
<dbReference type="FunFam" id="3.40.50.300:FF:001140">
    <property type="entry name" value="Zinc finger NFX1-type containing 1"/>
    <property type="match status" value="1"/>
</dbReference>
<dbReference type="GO" id="GO:0004386">
    <property type="term" value="F:helicase activity"/>
    <property type="evidence" value="ECO:0007669"/>
    <property type="project" value="InterPro"/>
</dbReference>
<evidence type="ECO:0000256" key="5">
    <source>
        <dbReference type="ARBA" id="ARBA00022771"/>
    </source>
</evidence>
<dbReference type="OrthoDB" id="2423195at2759"/>
<dbReference type="GO" id="GO:0005737">
    <property type="term" value="C:cytoplasm"/>
    <property type="evidence" value="ECO:0007669"/>
    <property type="project" value="UniProtKB-SubCell"/>
</dbReference>
<dbReference type="GO" id="GO:0031380">
    <property type="term" value="C:nuclear RNA-directed RNA polymerase complex"/>
    <property type="evidence" value="ECO:0007669"/>
    <property type="project" value="TreeGrafter"/>
</dbReference>
<keyword evidence="4" id="KW-0677">Repeat</keyword>
<keyword evidence="2" id="KW-0963">Cytoplasm</keyword>
<feature type="region of interest" description="Disordered" evidence="8">
    <location>
        <begin position="717"/>
        <end position="742"/>
    </location>
</feature>
<dbReference type="GO" id="GO:0031048">
    <property type="term" value="P:regulatory ncRNA-mediated heterochromatin formation"/>
    <property type="evidence" value="ECO:0007669"/>
    <property type="project" value="TreeGrafter"/>
</dbReference>
<dbReference type="SMART" id="SM00438">
    <property type="entry name" value="ZnF_NFX"/>
    <property type="match status" value="5"/>
</dbReference>
<name>A0A8C5PCS2_9ANUR</name>
<dbReference type="PROSITE" id="PS51981">
    <property type="entry name" value="ZF_RZ"/>
    <property type="match status" value="1"/>
</dbReference>
<dbReference type="GeneTree" id="ENSGT00940000155154"/>
<dbReference type="GO" id="GO:0002376">
    <property type="term" value="P:immune system process"/>
    <property type="evidence" value="ECO:0007669"/>
    <property type="project" value="UniProtKB-KW"/>
</dbReference>
<reference evidence="10" key="1">
    <citation type="submission" date="2025-08" db="UniProtKB">
        <authorList>
            <consortium name="Ensembl"/>
        </authorList>
    </citation>
    <scope>IDENTIFICATION</scope>
</reference>
<dbReference type="InterPro" id="IPR000967">
    <property type="entry name" value="Znf_NFX1"/>
</dbReference>
<evidence type="ECO:0000313" key="11">
    <source>
        <dbReference type="Proteomes" id="UP000694569"/>
    </source>
</evidence>
<feature type="compositionally biased region" description="Low complexity" evidence="8">
    <location>
        <begin position="1"/>
        <end position="19"/>
    </location>
</feature>
<feature type="domain" description="RZ-type" evidence="9">
    <location>
        <begin position="1742"/>
        <end position="1813"/>
    </location>
</feature>
<dbReference type="Ensembl" id="ENSLLET00000015353.1">
    <property type="protein sequence ID" value="ENSLLEP00000014779.1"/>
    <property type="gene ID" value="ENSLLEG00000009406.1"/>
</dbReference>
<gene>
    <name evidence="10" type="primary">ZNFX1</name>
</gene>
<feature type="compositionally biased region" description="Basic and acidic residues" evidence="8">
    <location>
        <begin position="41"/>
        <end position="56"/>
    </location>
</feature>
<evidence type="ECO:0000259" key="9">
    <source>
        <dbReference type="PROSITE" id="PS51981"/>
    </source>
</evidence>
<reference evidence="10" key="2">
    <citation type="submission" date="2025-09" db="UniProtKB">
        <authorList>
            <consortium name="Ensembl"/>
        </authorList>
    </citation>
    <scope>IDENTIFICATION</scope>
</reference>
<dbReference type="InterPro" id="IPR041677">
    <property type="entry name" value="DNA2/NAM7_AAA_11"/>
</dbReference>
<keyword evidence="7" id="KW-0391">Immunity</keyword>
<dbReference type="GO" id="GO:0008270">
    <property type="term" value="F:zinc ion binding"/>
    <property type="evidence" value="ECO:0007669"/>
    <property type="project" value="UniProtKB-KW"/>
</dbReference>